<dbReference type="Proteomes" id="UP000041314">
    <property type="component" value="Unassembled WGS sequence"/>
</dbReference>
<proteinExistence type="predicted"/>
<accession>A0A655ENA1</accession>
<protein>
    <submittedName>
        <fullName evidence="1">Uncharacterized protein</fullName>
    </submittedName>
</protein>
<reference evidence="1 2" key="1">
    <citation type="submission" date="2015-03" db="EMBL/GenBank/DDBJ databases">
        <authorList>
            <consortium name="Pathogen Informatics"/>
        </authorList>
    </citation>
    <scope>NUCLEOTIDE SEQUENCE [LARGE SCALE GENOMIC DNA]</scope>
    <source>
        <strain evidence="1 2">A1104</strain>
    </source>
</reference>
<evidence type="ECO:0000313" key="1">
    <source>
        <dbReference type="EMBL" id="CNV26703.1"/>
    </source>
</evidence>
<sequence>MRVAIDKSRGYQSSLHIMDIVPTDRKLRLWHDIANMPFAYNQRLVIHQPVRGLPLRVHCRQPDVSPDSIAR</sequence>
<name>A0A655ENA1_SALET</name>
<dbReference type="AlphaFoldDB" id="A0A655ENA1"/>
<dbReference type="EMBL" id="CQPA01000079">
    <property type="protein sequence ID" value="CNV26703.1"/>
    <property type="molecule type" value="Genomic_DNA"/>
</dbReference>
<gene>
    <name evidence="1" type="ORF">ERS008198_04846</name>
</gene>
<organism evidence="1 2">
    <name type="scientific">Salmonella enterica subsp. enterica serovar Bovismorbificans</name>
    <dbReference type="NCBI Taxonomy" id="58097"/>
    <lineage>
        <taxon>Bacteria</taxon>
        <taxon>Pseudomonadati</taxon>
        <taxon>Pseudomonadota</taxon>
        <taxon>Gammaproteobacteria</taxon>
        <taxon>Enterobacterales</taxon>
        <taxon>Enterobacteriaceae</taxon>
        <taxon>Salmonella</taxon>
    </lineage>
</organism>
<evidence type="ECO:0000313" key="2">
    <source>
        <dbReference type="Proteomes" id="UP000041314"/>
    </source>
</evidence>